<dbReference type="RefSeq" id="WP_114688387.1">
    <property type="nucleotide sequence ID" value="NZ_QQNB01000003.1"/>
</dbReference>
<gene>
    <name evidence="4" type="ORF">DVW87_13740</name>
</gene>
<proteinExistence type="predicted"/>
<evidence type="ECO:0000256" key="3">
    <source>
        <dbReference type="SAM" id="SignalP"/>
    </source>
</evidence>
<keyword evidence="1" id="KW-0175">Coiled coil</keyword>
<dbReference type="AlphaFoldDB" id="A0A369VXU1"/>
<accession>A0A369VXU1</accession>
<feature type="region of interest" description="Disordered" evidence="2">
    <location>
        <begin position="126"/>
        <end position="166"/>
    </location>
</feature>
<keyword evidence="5" id="KW-1185">Reference proteome</keyword>
<feature type="chain" id="PRO_5016826836" description="TolA-binding protein" evidence="3">
    <location>
        <begin position="23"/>
        <end position="297"/>
    </location>
</feature>
<comment type="caution">
    <text evidence="4">The sequence shown here is derived from an EMBL/GenBank/DDBJ whole genome shotgun (WGS) entry which is preliminary data.</text>
</comment>
<name>A0A369VXU1_9SPHN</name>
<dbReference type="SUPFAM" id="SSF48452">
    <property type="entry name" value="TPR-like"/>
    <property type="match status" value="1"/>
</dbReference>
<dbReference type="Proteomes" id="UP000253918">
    <property type="component" value="Unassembled WGS sequence"/>
</dbReference>
<evidence type="ECO:0000256" key="2">
    <source>
        <dbReference type="SAM" id="MobiDB-lite"/>
    </source>
</evidence>
<feature type="coiled-coil region" evidence="1">
    <location>
        <begin position="75"/>
        <end position="109"/>
    </location>
</feature>
<evidence type="ECO:0008006" key="6">
    <source>
        <dbReference type="Google" id="ProtNLM"/>
    </source>
</evidence>
<dbReference type="InterPro" id="IPR011990">
    <property type="entry name" value="TPR-like_helical_dom_sf"/>
</dbReference>
<reference evidence="4 5" key="1">
    <citation type="submission" date="2018-07" db="EMBL/GenBank/DDBJ databases">
        <title>a novel species of Sphingomonas isolated from the rhizosphere soil of Araceae plant.</title>
        <authorList>
            <person name="Zhiyong W."/>
            <person name="Qinglan Z."/>
            <person name="Zhiwei F."/>
            <person name="Ding X."/>
            <person name="Gejiao W."/>
            <person name="Shixue Z."/>
        </authorList>
    </citation>
    <scope>NUCLEOTIDE SEQUENCE [LARGE SCALE GENOMIC DNA]</scope>
    <source>
        <strain evidence="4 5">WZY 27</strain>
    </source>
</reference>
<dbReference type="OrthoDB" id="7390214at2"/>
<evidence type="ECO:0000313" key="5">
    <source>
        <dbReference type="Proteomes" id="UP000253918"/>
    </source>
</evidence>
<evidence type="ECO:0000256" key="1">
    <source>
        <dbReference type="SAM" id="Coils"/>
    </source>
</evidence>
<evidence type="ECO:0000313" key="4">
    <source>
        <dbReference type="EMBL" id="RDE04651.1"/>
    </source>
</evidence>
<feature type="signal peptide" evidence="3">
    <location>
        <begin position="1"/>
        <end position="22"/>
    </location>
</feature>
<keyword evidence="3" id="KW-0732">Signal</keyword>
<organism evidence="4 5">
    <name type="scientific">Sphingomonas aracearum</name>
    <dbReference type="NCBI Taxonomy" id="2283317"/>
    <lineage>
        <taxon>Bacteria</taxon>
        <taxon>Pseudomonadati</taxon>
        <taxon>Pseudomonadota</taxon>
        <taxon>Alphaproteobacteria</taxon>
        <taxon>Sphingomonadales</taxon>
        <taxon>Sphingomonadaceae</taxon>
        <taxon>Sphingomonas</taxon>
    </lineage>
</organism>
<dbReference type="EMBL" id="QQNB01000003">
    <property type="protein sequence ID" value="RDE04651.1"/>
    <property type="molecule type" value="Genomic_DNA"/>
</dbReference>
<sequence length="297" mass="31710">MRNLVLATALSAGLFSAAPVAAQASLEPRVDRLESEMRAVQRKVFPGGAGQYVQPQITPGRDQADPIGTPATSPVADLTARVDALEGQLRDLTGQVEQANNRVRTVSDAFATYRRETDARIAALEGTRTTTPAPATGAPEADAGPAPARPATTPAAAAGITRRPPTGDAGEDAYLYGYDLWAAKSYPEAEKQLQAAFTKYPKHKRASYARNLYGRALMDDGQLNSAARAFLDNYRTLPDGERAPDSLYYLAQTLTRLKKPKADICKVYGELGDVYGATLRPELAAQVAAGRRQASCA</sequence>
<protein>
    <recommendedName>
        <fullName evidence="6">TolA-binding protein</fullName>
    </recommendedName>
</protein>
<dbReference type="Gene3D" id="1.25.40.10">
    <property type="entry name" value="Tetratricopeptide repeat domain"/>
    <property type="match status" value="1"/>
</dbReference>